<dbReference type="RefSeq" id="WP_209838917.1">
    <property type="nucleotide sequence ID" value="NZ_JAGGJP010000004.1"/>
</dbReference>
<keyword evidence="6" id="KW-0238">DNA-binding</keyword>
<reference evidence="10" key="1">
    <citation type="journal article" date="2019" name="Int. J. Syst. Evol. Microbiol.">
        <title>The Global Catalogue of Microorganisms (GCM) 10K type strain sequencing project: providing services to taxonomists for standard genome sequencing and annotation.</title>
        <authorList>
            <consortium name="The Broad Institute Genomics Platform"/>
            <consortium name="The Broad Institute Genome Sequencing Center for Infectious Disease"/>
            <person name="Wu L."/>
            <person name="Ma J."/>
        </authorList>
    </citation>
    <scope>NUCLEOTIDE SEQUENCE [LARGE SCALE GENOMIC DNA]</scope>
    <source>
        <strain evidence="10">KACC 11588</strain>
    </source>
</reference>
<evidence type="ECO:0000256" key="4">
    <source>
        <dbReference type="ARBA" id="ARBA00022801"/>
    </source>
</evidence>
<dbReference type="Proteomes" id="UP001596056">
    <property type="component" value="Unassembled WGS sequence"/>
</dbReference>
<evidence type="ECO:0000256" key="3">
    <source>
        <dbReference type="ARBA" id="ARBA00022763"/>
    </source>
</evidence>
<accession>A0ABW0SB63</accession>
<dbReference type="EC" id="3.4.-.-" evidence="8"/>
<keyword evidence="2 8" id="KW-0645">Protease</keyword>
<keyword evidence="3" id="KW-0227">DNA damage</keyword>
<evidence type="ECO:0000256" key="5">
    <source>
        <dbReference type="ARBA" id="ARBA00023124"/>
    </source>
</evidence>
<comment type="similarity">
    <text evidence="1 8">Belongs to the SOS response-associated peptidase family.</text>
</comment>
<keyword evidence="10" id="KW-1185">Reference proteome</keyword>
<comment type="caution">
    <text evidence="9">The sequence shown here is derived from an EMBL/GenBank/DDBJ whole genome shotgun (WGS) entry which is preliminary data.</text>
</comment>
<evidence type="ECO:0000256" key="2">
    <source>
        <dbReference type="ARBA" id="ARBA00022670"/>
    </source>
</evidence>
<keyword evidence="4 8" id="KW-0378">Hydrolase</keyword>
<keyword evidence="7" id="KW-0456">Lyase</keyword>
<dbReference type="InterPro" id="IPR003738">
    <property type="entry name" value="SRAP"/>
</dbReference>
<evidence type="ECO:0000256" key="6">
    <source>
        <dbReference type="ARBA" id="ARBA00023125"/>
    </source>
</evidence>
<evidence type="ECO:0000256" key="7">
    <source>
        <dbReference type="ARBA" id="ARBA00023239"/>
    </source>
</evidence>
<dbReference type="PANTHER" id="PTHR13604">
    <property type="entry name" value="DC12-RELATED"/>
    <property type="match status" value="1"/>
</dbReference>
<evidence type="ECO:0000313" key="10">
    <source>
        <dbReference type="Proteomes" id="UP001596056"/>
    </source>
</evidence>
<dbReference type="InterPro" id="IPR036590">
    <property type="entry name" value="SRAP-like"/>
</dbReference>
<dbReference type="PANTHER" id="PTHR13604:SF0">
    <property type="entry name" value="ABASIC SITE PROCESSING PROTEIN HMCES"/>
    <property type="match status" value="1"/>
</dbReference>
<name>A0ABW0SB63_9RHOB</name>
<dbReference type="EMBL" id="JBHSNA010000004">
    <property type="protein sequence ID" value="MFC5566076.1"/>
    <property type="molecule type" value="Genomic_DNA"/>
</dbReference>
<evidence type="ECO:0000256" key="1">
    <source>
        <dbReference type="ARBA" id="ARBA00008136"/>
    </source>
</evidence>
<dbReference type="Gene3D" id="3.90.1680.10">
    <property type="entry name" value="SOS response associated peptidase-like"/>
    <property type="match status" value="1"/>
</dbReference>
<proteinExistence type="inferred from homology"/>
<dbReference type="GO" id="GO:0016787">
    <property type="term" value="F:hydrolase activity"/>
    <property type="evidence" value="ECO:0007669"/>
    <property type="project" value="UniProtKB-KW"/>
</dbReference>
<dbReference type="Pfam" id="PF02586">
    <property type="entry name" value="SRAP"/>
    <property type="match status" value="1"/>
</dbReference>
<protein>
    <recommendedName>
        <fullName evidence="8">Abasic site processing protein</fullName>
        <ecNumber evidence="8">3.4.-.-</ecNumber>
    </recommendedName>
</protein>
<evidence type="ECO:0000256" key="8">
    <source>
        <dbReference type="RuleBase" id="RU364100"/>
    </source>
</evidence>
<sequence>MCGRMVITLPHDAMARLFAASPANDLPEVPNYNVCPTQRIAVCTAEEGRRLYRPMRWGLVPAWYKAPNDGPLLINARSETVAEKPAFRQAVRERRCLVPATGFYEWERSDPKTPLPWYVTRTDGAPMVFAGLWQDWGPAEARMSTVAVVTCPANAQMSAVHHRLPVILEPEDWALWLGEAGKGAARLMQPVEDGALAMVRVGTEINSSRAVGEGLIVPVPMNPA</sequence>
<keyword evidence="5" id="KW-0190">Covalent protein-DNA linkage</keyword>
<organism evidence="9 10">
    <name type="scientific">Rubellimicrobium aerolatum</name>
    <dbReference type="NCBI Taxonomy" id="490979"/>
    <lineage>
        <taxon>Bacteria</taxon>
        <taxon>Pseudomonadati</taxon>
        <taxon>Pseudomonadota</taxon>
        <taxon>Alphaproteobacteria</taxon>
        <taxon>Rhodobacterales</taxon>
        <taxon>Roseobacteraceae</taxon>
        <taxon>Rubellimicrobium</taxon>
    </lineage>
</organism>
<dbReference type="SUPFAM" id="SSF143081">
    <property type="entry name" value="BB1717-like"/>
    <property type="match status" value="1"/>
</dbReference>
<evidence type="ECO:0000313" key="9">
    <source>
        <dbReference type="EMBL" id="MFC5566076.1"/>
    </source>
</evidence>
<gene>
    <name evidence="9" type="ORF">ACFPOC_06530</name>
</gene>